<evidence type="ECO:0000256" key="3">
    <source>
        <dbReference type="ARBA" id="ARBA00004637"/>
    </source>
</evidence>
<proteinExistence type="evidence at transcript level"/>
<dbReference type="Pfam" id="PF10200">
    <property type="entry name" value="Ndufs5"/>
    <property type="match status" value="1"/>
</dbReference>
<evidence type="ECO:0000256" key="11">
    <source>
        <dbReference type="ARBA" id="ARBA00023157"/>
    </source>
</evidence>
<protein>
    <submittedName>
        <fullName evidence="13">NADH ubiquinone oxidoreductase</fullName>
    </submittedName>
</protein>
<keyword evidence="13" id="KW-0830">Ubiquinone</keyword>
<dbReference type="InterPro" id="IPR019342">
    <property type="entry name" value="NADH_UbQ_OxRdtase_FeS-su5"/>
</dbReference>
<keyword evidence="5" id="KW-0813">Transport</keyword>
<comment type="subcellular location">
    <subcellularLocation>
        <location evidence="3">Mitochondrion inner membrane</location>
        <topology evidence="3">Peripheral membrane protein</topology>
    </subcellularLocation>
    <subcellularLocation>
        <location evidence="2">Mitochondrion intermembrane space</location>
    </subcellularLocation>
</comment>
<sequence length="101" mass="11671">MPVVPFLKSPLTDLTGVVATNQTYGLCREIEMKLINCFEAYGAKRGEKLCANYLSDFDECFNQEKQTKRLYAMNKERNRQYKEGKSLDELYIPPPREDAVP</sequence>
<keyword evidence="6" id="KW-0679">Respiratory chain</keyword>
<keyword evidence="11 12" id="KW-1015">Disulfide bond</keyword>
<evidence type="ECO:0000256" key="5">
    <source>
        <dbReference type="ARBA" id="ARBA00022448"/>
    </source>
</evidence>
<dbReference type="PANTHER" id="PTHR21268:SF2">
    <property type="entry name" value="NADH DEHYDROGENASE [UBIQUINONE] IRON-SULFUR PROTEIN 5"/>
    <property type="match status" value="1"/>
</dbReference>
<evidence type="ECO:0000256" key="7">
    <source>
        <dbReference type="ARBA" id="ARBA00022792"/>
    </source>
</evidence>
<name>R4WDA5_RIPPE</name>
<evidence type="ECO:0000256" key="12">
    <source>
        <dbReference type="PIRSR" id="PIRSR619342-50"/>
    </source>
</evidence>
<evidence type="ECO:0000256" key="1">
    <source>
        <dbReference type="ARBA" id="ARBA00003195"/>
    </source>
</evidence>
<evidence type="ECO:0000256" key="4">
    <source>
        <dbReference type="ARBA" id="ARBA00007372"/>
    </source>
</evidence>
<dbReference type="GO" id="GO:0005758">
    <property type="term" value="C:mitochondrial intermembrane space"/>
    <property type="evidence" value="ECO:0007669"/>
    <property type="project" value="UniProtKB-SubCell"/>
</dbReference>
<keyword evidence="8" id="KW-0249">Electron transport</keyword>
<feature type="disulfide bond" evidence="12">
    <location>
        <begin position="27"/>
        <end position="60"/>
    </location>
</feature>
<evidence type="ECO:0000256" key="8">
    <source>
        <dbReference type="ARBA" id="ARBA00022982"/>
    </source>
</evidence>
<keyword evidence="7" id="KW-0999">Mitochondrion inner membrane</keyword>
<evidence type="ECO:0000256" key="6">
    <source>
        <dbReference type="ARBA" id="ARBA00022660"/>
    </source>
</evidence>
<keyword evidence="10" id="KW-0472">Membrane</keyword>
<reference evidence="13" key="1">
    <citation type="journal article" date="2013" name="PLoS ONE">
        <title>Gene expression in gut symbiotic organ of stinkbug affected by extracellular bacterial symbiont.</title>
        <authorList>
            <person name="Futahashi R."/>
            <person name="Tanaka K."/>
            <person name="Tanahashi M."/>
            <person name="Nikoh N."/>
            <person name="Kikuchi Y."/>
            <person name="Lee B.L."/>
            <person name="Fukatsu T."/>
        </authorList>
    </citation>
    <scope>NUCLEOTIDE SEQUENCE</scope>
    <source>
        <tissue evidence="13">Midgut</tissue>
    </source>
</reference>
<comment type="similarity">
    <text evidence="4">Belongs to the complex I NDUFS5 subunit family.</text>
</comment>
<accession>R4WDA5</accession>
<evidence type="ECO:0000256" key="2">
    <source>
        <dbReference type="ARBA" id="ARBA00004569"/>
    </source>
</evidence>
<keyword evidence="9" id="KW-0496">Mitochondrion</keyword>
<dbReference type="AlphaFoldDB" id="R4WDA5"/>
<evidence type="ECO:0000256" key="10">
    <source>
        <dbReference type="ARBA" id="ARBA00023136"/>
    </source>
</evidence>
<organism evidence="13">
    <name type="scientific">Riptortus pedestris</name>
    <name type="common">Bean bug</name>
    <dbReference type="NCBI Taxonomy" id="329032"/>
    <lineage>
        <taxon>Eukaryota</taxon>
        <taxon>Metazoa</taxon>
        <taxon>Ecdysozoa</taxon>
        <taxon>Arthropoda</taxon>
        <taxon>Hexapoda</taxon>
        <taxon>Insecta</taxon>
        <taxon>Pterygota</taxon>
        <taxon>Neoptera</taxon>
        <taxon>Paraneoptera</taxon>
        <taxon>Hemiptera</taxon>
        <taxon>Heteroptera</taxon>
        <taxon>Panheteroptera</taxon>
        <taxon>Pentatomomorpha</taxon>
        <taxon>Coreoidea</taxon>
        <taxon>Alydidae</taxon>
        <taxon>Riptortus</taxon>
    </lineage>
</organism>
<evidence type="ECO:0000313" key="13">
    <source>
        <dbReference type="EMBL" id="BAN20589.1"/>
    </source>
</evidence>
<dbReference type="GO" id="GO:0005743">
    <property type="term" value="C:mitochondrial inner membrane"/>
    <property type="evidence" value="ECO:0007669"/>
    <property type="project" value="UniProtKB-SubCell"/>
</dbReference>
<comment type="function">
    <text evidence="1">Accessory subunit of the mitochondrial membrane respiratory chain NADH dehydrogenase (Complex I), that is believed not to be involved in catalysis. Complex I functions in the transfer of electrons from NADH to the respiratory chain. The immediate electron acceptor for the enzyme is believed to be ubiquinone.</text>
</comment>
<feature type="disulfide bond" evidence="12">
    <location>
        <begin position="37"/>
        <end position="50"/>
    </location>
</feature>
<dbReference type="EMBL" id="AK417374">
    <property type="protein sequence ID" value="BAN20589.1"/>
    <property type="molecule type" value="mRNA"/>
</dbReference>
<dbReference type="PANTHER" id="PTHR21268">
    <property type="entry name" value="NADH DEHYDROGENASE [UBIQUINONE] IRON-SULFUR PROTEIN 5"/>
    <property type="match status" value="1"/>
</dbReference>
<evidence type="ECO:0000256" key="9">
    <source>
        <dbReference type="ARBA" id="ARBA00023128"/>
    </source>
</evidence>